<keyword evidence="7" id="KW-0630">Potassium</keyword>
<name>A0ABQ1H6L0_9SPHN</name>
<comment type="subcellular location">
    <subcellularLocation>
        <location evidence="1">Membrane</location>
        <topology evidence="1">Multi-pass membrane protein</topology>
    </subcellularLocation>
</comment>
<feature type="transmembrane region" description="Helical" evidence="13">
    <location>
        <begin position="99"/>
        <end position="116"/>
    </location>
</feature>
<dbReference type="PANTHER" id="PTHR31462">
    <property type="entry name" value="ENDOSOMAL/LYSOSOMAL POTASSIUM CHANNEL TMEM175"/>
    <property type="match status" value="1"/>
</dbReference>
<comment type="catalytic activity">
    <reaction evidence="12">
        <text>K(+)(in) = K(+)(out)</text>
        <dbReference type="Rhea" id="RHEA:29463"/>
        <dbReference type="ChEBI" id="CHEBI:29103"/>
    </reaction>
</comment>
<keyword evidence="5 13" id="KW-0812">Transmembrane</keyword>
<evidence type="ECO:0000256" key="3">
    <source>
        <dbReference type="ARBA" id="ARBA00022448"/>
    </source>
</evidence>
<evidence type="ECO:0000313" key="15">
    <source>
        <dbReference type="Proteomes" id="UP000618591"/>
    </source>
</evidence>
<dbReference type="InterPro" id="IPR010617">
    <property type="entry name" value="TMEM175-like"/>
</dbReference>
<evidence type="ECO:0000256" key="10">
    <source>
        <dbReference type="ARBA" id="ARBA00023136"/>
    </source>
</evidence>
<organism evidence="14 15">
    <name type="scientific">Sphingomonas psychrolutea</name>
    <dbReference type="NCBI Taxonomy" id="1259676"/>
    <lineage>
        <taxon>Bacteria</taxon>
        <taxon>Pseudomonadati</taxon>
        <taxon>Pseudomonadota</taxon>
        <taxon>Alphaproteobacteria</taxon>
        <taxon>Sphingomonadales</taxon>
        <taxon>Sphingomonadaceae</taxon>
        <taxon>Sphingomonas</taxon>
    </lineage>
</organism>
<protein>
    <submittedName>
        <fullName evidence="14">DUF1211 domain-containing membrane protein</fullName>
    </submittedName>
</protein>
<keyword evidence="15" id="KW-1185">Reference proteome</keyword>
<comment type="caution">
    <text evidence="14">The sequence shown here is derived from an EMBL/GenBank/DDBJ whole genome shotgun (WGS) entry which is preliminary data.</text>
</comment>
<keyword evidence="8 13" id="KW-1133">Transmembrane helix</keyword>
<evidence type="ECO:0000256" key="1">
    <source>
        <dbReference type="ARBA" id="ARBA00004141"/>
    </source>
</evidence>
<evidence type="ECO:0000256" key="5">
    <source>
        <dbReference type="ARBA" id="ARBA00022692"/>
    </source>
</evidence>
<dbReference type="Pfam" id="PF06736">
    <property type="entry name" value="TMEM175"/>
    <property type="match status" value="1"/>
</dbReference>
<evidence type="ECO:0000256" key="7">
    <source>
        <dbReference type="ARBA" id="ARBA00022958"/>
    </source>
</evidence>
<proteinExistence type="inferred from homology"/>
<keyword evidence="3" id="KW-0813">Transport</keyword>
<feature type="transmembrane region" description="Helical" evidence="13">
    <location>
        <begin position="122"/>
        <end position="141"/>
    </location>
</feature>
<accession>A0ABQ1H6L0</accession>
<evidence type="ECO:0000256" key="8">
    <source>
        <dbReference type="ARBA" id="ARBA00022989"/>
    </source>
</evidence>
<dbReference type="EMBL" id="BMDW01000030">
    <property type="protein sequence ID" value="GGA60893.1"/>
    <property type="molecule type" value="Genomic_DNA"/>
</dbReference>
<feature type="transmembrane region" description="Helical" evidence="13">
    <location>
        <begin position="60"/>
        <end position="78"/>
    </location>
</feature>
<gene>
    <name evidence="14" type="ORF">GCM10011395_34060</name>
</gene>
<keyword evidence="9" id="KW-0406">Ion transport</keyword>
<keyword evidence="11" id="KW-0407">Ion channel</keyword>
<evidence type="ECO:0000256" key="11">
    <source>
        <dbReference type="ARBA" id="ARBA00023303"/>
    </source>
</evidence>
<evidence type="ECO:0000256" key="9">
    <source>
        <dbReference type="ARBA" id="ARBA00023065"/>
    </source>
</evidence>
<keyword evidence="6" id="KW-0631">Potassium channel</keyword>
<keyword evidence="4" id="KW-0633">Potassium transport</keyword>
<dbReference type="RefSeq" id="WP_188449645.1">
    <property type="nucleotide sequence ID" value="NZ_BMDW01000030.1"/>
</dbReference>
<dbReference type="Proteomes" id="UP000618591">
    <property type="component" value="Unassembled WGS sequence"/>
</dbReference>
<feature type="transmembrane region" description="Helical" evidence="13">
    <location>
        <begin position="20"/>
        <end position="40"/>
    </location>
</feature>
<comment type="similarity">
    <text evidence="2">Belongs to the TMEM175 family.</text>
</comment>
<evidence type="ECO:0000313" key="14">
    <source>
        <dbReference type="EMBL" id="GGA60893.1"/>
    </source>
</evidence>
<evidence type="ECO:0000256" key="2">
    <source>
        <dbReference type="ARBA" id="ARBA00006920"/>
    </source>
</evidence>
<evidence type="ECO:0000256" key="6">
    <source>
        <dbReference type="ARBA" id="ARBA00022826"/>
    </source>
</evidence>
<evidence type="ECO:0000256" key="13">
    <source>
        <dbReference type="SAM" id="Phobius"/>
    </source>
</evidence>
<dbReference type="PANTHER" id="PTHR31462:SF5">
    <property type="entry name" value="ENDOSOMAL_LYSOSOMAL PROTON CHANNEL TMEM175"/>
    <property type="match status" value="1"/>
</dbReference>
<keyword evidence="10 13" id="KW-0472">Membrane</keyword>
<evidence type="ECO:0000256" key="4">
    <source>
        <dbReference type="ARBA" id="ARBA00022538"/>
    </source>
</evidence>
<reference evidence="15" key="1">
    <citation type="journal article" date="2019" name="Int. J. Syst. Evol. Microbiol.">
        <title>The Global Catalogue of Microorganisms (GCM) 10K type strain sequencing project: providing services to taxonomists for standard genome sequencing and annotation.</title>
        <authorList>
            <consortium name="The Broad Institute Genomics Platform"/>
            <consortium name="The Broad Institute Genome Sequencing Center for Infectious Disease"/>
            <person name="Wu L."/>
            <person name="Ma J."/>
        </authorList>
    </citation>
    <scope>NUCLEOTIDE SEQUENCE [LARGE SCALE GENOMIC DNA]</scope>
    <source>
        <strain evidence="15">CGMCC 1.10106</strain>
    </source>
</reference>
<sequence>MAGHHDTAADARPDHPLERLIFFSDAVFAIAITLLIIEVHPPHLPFGSPWQAYVNALRTLWPNLFGFFVSFFVIGAFWSGHHRAFALAGHYSDRLVGPNLQMLCAIVFMPFATAFMSANGGMLVPSVLYALTLIVTGLLNIRLVRMATRPGIVRSGVSAREIAYTRARGGGVVLGAMVSIPIAFWIAPLSQLGLLTIPLFQWLLRRRVTQRFARAA</sequence>
<evidence type="ECO:0000256" key="12">
    <source>
        <dbReference type="ARBA" id="ARBA00034430"/>
    </source>
</evidence>